<dbReference type="STRING" id="1227492.C482_19976"/>
<evidence type="ECO:0000256" key="2">
    <source>
        <dbReference type="ARBA" id="ARBA00023002"/>
    </source>
</evidence>
<dbReference type="InterPro" id="IPR036291">
    <property type="entry name" value="NAD(P)-bd_dom_sf"/>
</dbReference>
<protein>
    <submittedName>
        <fullName evidence="4">Short-chain dehydrogenase/reductase SDR</fullName>
    </submittedName>
</protein>
<dbReference type="GO" id="GO:0016491">
    <property type="term" value="F:oxidoreductase activity"/>
    <property type="evidence" value="ECO:0007669"/>
    <property type="project" value="UniProtKB-KW"/>
</dbReference>
<dbReference type="InterPro" id="IPR002347">
    <property type="entry name" value="SDR_fam"/>
</dbReference>
<dbReference type="PRINTS" id="PR00081">
    <property type="entry name" value="GDHRDH"/>
</dbReference>
<dbReference type="SUPFAM" id="SSF51735">
    <property type="entry name" value="NAD(P)-binding Rossmann-fold domains"/>
    <property type="match status" value="1"/>
</dbReference>
<dbReference type="Gene3D" id="3.40.50.720">
    <property type="entry name" value="NAD(P)-binding Rossmann-like Domain"/>
    <property type="match status" value="1"/>
</dbReference>
<organism evidence="4 5">
    <name type="scientific">Natrialba chahannaoensis JCM 10990</name>
    <dbReference type="NCBI Taxonomy" id="1227492"/>
    <lineage>
        <taxon>Archaea</taxon>
        <taxon>Methanobacteriati</taxon>
        <taxon>Methanobacteriota</taxon>
        <taxon>Stenosarchaea group</taxon>
        <taxon>Halobacteria</taxon>
        <taxon>Halobacteriales</taxon>
        <taxon>Natrialbaceae</taxon>
        <taxon>Natrialba</taxon>
    </lineage>
</organism>
<comment type="caution">
    <text evidence="4">The sequence shown here is derived from an EMBL/GenBank/DDBJ whole genome shotgun (WGS) entry which is preliminary data.</text>
</comment>
<dbReference type="PRINTS" id="PR00080">
    <property type="entry name" value="SDRFAMILY"/>
</dbReference>
<gene>
    <name evidence="4" type="ORF">C482_19976</name>
</gene>
<name>M0A7G7_9EURY</name>
<dbReference type="PANTHER" id="PTHR43391:SF82">
    <property type="entry name" value="OXIDOREDUCTASE SADH-RELATED"/>
    <property type="match status" value="1"/>
</dbReference>
<dbReference type="PATRIC" id="fig|1227492.4.peg.3981"/>
<evidence type="ECO:0000313" key="5">
    <source>
        <dbReference type="Proteomes" id="UP000011693"/>
    </source>
</evidence>
<evidence type="ECO:0000256" key="1">
    <source>
        <dbReference type="ARBA" id="ARBA00006484"/>
    </source>
</evidence>
<sequence length="183" mass="20035">MEYVVADVREPEDIRTISQTAQDAYGRFDTWVNCAAVSIYGKLRDIPPEDLKSQFDTNVWGVLYGSFEAAEQLRDRDGGGAIINIGSIASERAFLMRSYSASKHAVKGFTDALRMALEKEGAPISITLGKPAAIDTPYPEHAKNYMEQEATVPAPVYAPETVARAILHAAEEPQREVTEPCAA</sequence>
<reference evidence="4 5" key="1">
    <citation type="journal article" date="2014" name="PLoS Genet.">
        <title>Phylogenetically driven sequencing of extremely halophilic archaea reveals strategies for static and dynamic osmo-response.</title>
        <authorList>
            <person name="Becker E.A."/>
            <person name="Seitzer P.M."/>
            <person name="Tritt A."/>
            <person name="Larsen D."/>
            <person name="Krusor M."/>
            <person name="Yao A.I."/>
            <person name="Wu D."/>
            <person name="Madern D."/>
            <person name="Eisen J.A."/>
            <person name="Darling A.E."/>
            <person name="Facciotti M.T."/>
        </authorList>
    </citation>
    <scope>NUCLEOTIDE SEQUENCE [LARGE SCALE GENOMIC DNA]</scope>
    <source>
        <strain evidence="4 5">JCM 10990</strain>
    </source>
</reference>
<dbReference type="Pfam" id="PF00106">
    <property type="entry name" value="adh_short"/>
    <property type="match status" value="1"/>
</dbReference>
<dbReference type="AlphaFoldDB" id="M0A7G7"/>
<accession>M0A7G7</accession>
<evidence type="ECO:0000256" key="3">
    <source>
        <dbReference type="RuleBase" id="RU000363"/>
    </source>
</evidence>
<keyword evidence="5" id="KW-1185">Reference proteome</keyword>
<dbReference type="EMBL" id="AOIN01000099">
    <property type="protein sequence ID" value="ELY93283.1"/>
    <property type="molecule type" value="Genomic_DNA"/>
</dbReference>
<keyword evidence="2" id="KW-0560">Oxidoreductase</keyword>
<dbReference type="PANTHER" id="PTHR43391">
    <property type="entry name" value="RETINOL DEHYDROGENASE-RELATED"/>
    <property type="match status" value="1"/>
</dbReference>
<dbReference type="Proteomes" id="UP000011693">
    <property type="component" value="Unassembled WGS sequence"/>
</dbReference>
<proteinExistence type="inferred from homology"/>
<comment type="similarity">
    <text evidence="1 3">Belongs to the short-chain dehydrogenases/reductases (SDR) family.</text>
</comment>
<evidence type="ECO:0000313" key="4">
    <source>
        <dbReference type="EMBL" id="ELY93283.1"/>
    </source>
</evidence>